<evidence type="ECO:0000256" key="5">
    <source>
        <dbReference type="RuleBase" id="RU362119"/>
    </source>
</evidence>
<evidence type="ECO:0000256" key="3">
    <source>
        <dbReference type="ARBA" id="ARBA00022741"/>
    </source>
</evidence>
<evidence type="ECO:0000259" key="7">
    <source>
        <dbReference type="Pfam" id="PF02872"/>
    </source>
</evidence>
<dbReference type="SUPFAM" id="SSF56300">
    <property type="entry name" value="Metallo-dependent phosphatases"/>
    <property type="match status" value="1"/>
</dbReference>
<dbReference type="GO" id="GO:0000166">
    <property type="term" value="F:nucleotide binding"/>
    <property type="evidence" value="ECO:0007669"/>
    <property type="project" value="UniProtKB-KW"/>
</dbReference>
<name>A0A1G7UXD8_9HYPH</name>
<evidence type="ECO:0000313" key="9">
    <source>
        <dbReference type="Proteomes" id="UP000199495"/>
    </source>
</evidence>
<organism evidence="8 9">
    <name type="scientific">Pelagibacterium luteolum</name>
    <dbReference type="NCBI Taxonomy" id="440168"/>
    <lineage>
        <taxon>Bacteria</taxon>
        <taxon>Pseudomonadati</taxon>
        <taxon>Pseudomonadota</taxon>
        <taxon>Alphaproteobacteria</taxon>
        <taxon>Hyphomicrobiales</taxon>
        <taxon>Devosiaceae</taxon>
        <taxon>Pelagibacterium</taxon>
    </lineage>
</organism>
<feature type="domain" description="5'-Nucleotidase C-terminal" evidence="7">
    <location>
        <begin position="338"/>
        <end position="498"/>
    </location>
</feature>
<keyword evidence="2 5" id="KW-0732">Signal</keyword>
<dbReference type="InterPro" id="IPR004843">
    <property type="entry name" value="Calcineurin-like_PHP"/>
</dbReference>
<keyword evidence="4 5" id="KW-0378">Hydrolase</keyword>
<evidence type="ECO:0000256" key="2">
    <source>
        <dbReference type="ARBA" id="ARBA00022729"/>
    </source>
</evidence>
<dbReference type="PANTHER" id="PTHR11575:SF24">
    <property type="entry name" value="5'-NUCLEOTIDASE"/>
    <property type="match status" value="1"/>
</dbReference>
<evidence type="ECO:0000256" key="4">
    <source>
        <dbReference type="ARBA" id="ARBA00022801"/>
    </source>
</evidence>
<dbReference type="InterPro" id="IPR036907">
    <property type="entry name" value="5'-Nucleotdase_C_sf"/>
</dbReference>
<evidence type="ECO:0000313" key="8">
    <source>
        <dbReference type="EMBL" id="SDG51789.1"/>
    </source>
</evidence>
<dbReference type="Gene3D" id="3.60.21.10">
    <property type="match status" value="1"/>
</dbReference>
<dbReference type="Pfam" id="PF00149">
    <property type="entry name" value="Metallophos"/>
    <property type="match status" value="1"/>
</dbReference>
<dbReference type="FunFam" id="3.60.21.10:FF:000020">
    <property type="entry name" value="NT5E isoform 4"/>
    <property type="match status" value="1"/>
</dbReference>
<feature type="signal peptide" evidence="5">
    <location>
        <begin position="1"/>
        <end position="23"/>
    </location>
</feature>
<keyword evidence="9" id="KW-1185">Reference proteome</keyword>
<dbReference type="SUPFAM" id="SSF55816">
    <property type="entry name" value="5'-nucleotidase (syn. UDP-sugar hydrolase), C-terminal domain"/>
    <property type="match status" value="1"/>
</dbReference>
<evidence type="ECO:0000259" key="6">
    <source>
        <dbReference type="Pfam" id="PF00149"/>
    </source>
</evidence>
<dbReference type="GO" id="GO:0046872">
    <property type="term" value="F:metal ion binding"/>
    <property type="evidence" value="ECO:0007669"/>
    <property type="project" value="UniProtKB-KW"/>
</dbReference>
<dbReference type="RefSeq" id="WP_090594491.1">
    <property type="nucleotide sequence ID" value="NZ_FNCS01000003.1"/>
</dbReference>
<dbReference type="InterPro" id="IPR006179">
    <property type="entry name" value="5_nucleotidase/apyrase"/>
</dbReference>
<dbReference type="PANTHER" id="PTHR11575">
    <property type="entry name" value="5'-NUCLEOTIDASE-RELATED"/>
    <property type="match status" value="1"/>
</dbReference>
<sequence length="537" mass="56356">MKHLLLGASALALTVGLTGPVAAQDGEFTLNILHLNDFHSRFGPIDGSDANCAPETDAAGECFGGIARVKTAIDDRRAALEGENVILLDAGDWFQGSLFYTQYRSEIVAEFSNELGIDAMAVGNHEFDDGPEELAAFLDAIDYPLLSGNTNVENEPLLADRIPGTHILEIGGEQIGIISALAEDTDETSSPGDNVTFEDVIESLMAQAEALTAEGVNKIIALTHVGYNQDMEIAANVPGVDVVVGGHSHTLLSNTEEGAAGGYPTMIDGVDGNEVPVVTAYSYGKYLGDLAVTFDAEGNVISAEGDPILIDASVTPNEEYVTRLATLEEPIADLMAEVIGVATGPIDGARETCRVVECSMGNLVADAILDRASSQGATIAIQNGGGLRSSIDEGEITMGEVLTVLPFSNTLATVEISGADVIDALENGVSDIENGAGRFPQVAGLQYAYTLANPAGERISDVMVDVDGEWAPIDEEASYIIVTNNYMRGGGDGYGTFAEGDNPYDFGPPLEQVLADYIAAQGGEYTPYTDGRITVIE</sequence>
<gene>
    <name evidence="8" type="ORF">SAMN04487974_103317</name>
</gene>
<keyword evidence="3 5" id="KW-0547">Nucleotide-binding</keyword>
<evidence type="ECO:0000256" key="1">
    <source>
        <dbReference type="ARBA" id="ARBA00022723"/>
    </source>
</evidence>
<keyword evidence="1" id="KW-0479">Metal-binding</keyword>
<dbReference type="GO" id="GO:0009166">
    <property type="term" value="P:nucleotide catabolic process"/>
    <property type="evidence" value="ECO:0007669"/>
    <property type="project" value="InterPro"/>
</dbReference>
<feature type="domain" description="Calcineurin-like phosphoesterase" evidence="6">
    <location>
        <begin position="31"/>
        <end position="250"/>
    </location>
</feature>
<dbReference type="STRING" id="440168.SAMN04487974_103317"/>
<dbReference type="InterPro" id="IPR029052">
    <property type="entry name" value="Metallo-depent_PP-like"/>
</dbReference>
<dbReference type="CDD" id="cd07409">
    <property type="entry name" value="MPP_CD73_N"/>
    <property type="match status" value="1"/>
</dbReference>
<dbReference type="InterPro" id="IPR008334">
    <property type="entry name" value="5'-Nucleotdase_C"/>
</dbReference>
<dbReference type="AlphaFoldDB" id="A0A1G7UXD8"/>
<dbReference type="PRINTS" id="PR01607">
    <property type="entry name" value="APYRASEFAMLY"/>
</dbReference>
<reference evidence="8 9" key="1">
    <citation type="submission" date="2016-10" db="EMBL/GenBank/DDBJ databases">
        <authorList>
            <person name="de Groot N.N."/>
        </authorList>
    </citation>
    <scope>NUCLEOTIDE SEQUENCE [LARGE SCALE GENOMIC DNA]</scope>
    <source>
        <strain evidence="8 9">CGMCC 1.10267</strain>
    </source>
</reference>
<accession>A0A1G7UXD8</accession>
<protein>
    <submittedName>
        <fullName evidence="8">5'-nucleotidase</fullName>
    </submittedName>
</protein>
<dbReference type="Pfam" id="PF02872">
    <property type="entry name" value="5_nucleotid_C"/>
    <property type="match status" value="1"/>
</dbReference>
<dbReference type="Proteomes" id="UP000199495">
    <property type="component" value="Unassembled WGS sequence"/>
</dbReference>
<dbReference type="Gene3D" id="3.90.780.10">
    <property type="entry name" value="5'-Nucleotidase, C-terminal domain"/>
    <property type="match status" value="1"/>
</dbReference>
<dbReference type="OrthoDB" id="9803927at2"/>
<proteinExistence type="inferred from homology"/>
<dbReference type="GO" id="GO:0016787">
    <property type="term" value="F:hydrolase activity"/>
    <property type="evidence" value="ECO:0007669"/>
    <property type="project" value="UniProtKB-KW"/>
</dbReference>
<feature type="chain" id="PRO_5011328224" evidence="5">
    <location>
        <begin position="24"/>
        <end position="537"/>
    </location>
</feature>
<comment type="similarity">
    <text evidence="5">Belongs to the 5'-nucleotidase family.</text>
</comment>
<dbReference type="EMBL" id="FNCS01000003">
    <property type="protein sequence ID" value="SDG51789.1"/>
    <property type="molecule type" value="Genomic_DNA"/>
</dbReference>